<dbReference type="Pfam" id="PF00085">
    <property type="entry name" value="Thioredoxin"/>
    <property type="match status" value="1"/>
</dbReference>
<evidence type="ECO:0000313" key="9">
    <source>
        <dbReference type="EMBL" id="REG29697.1"/>
    </source>
</evidence>
<evidence type="ECO:0000313" key="10">
    <source>
        <dbReference type="Proteomes" id="UP000035579"/>
    </source>
</evidence>
<gene>
    <name evidence="8" type="ORF">AA314_09577</name>
    <name evidence="9" type="ORF">ATI61_107393</name>
</gene>
<dbReference type="InterPro" id="IPR013766">
    <property type="entry name" value="Thioredoxin_domain"/>
</dbReference>
<keyword evidence="3" id="KW-0249">Electron transport</keyword>
<accession>A0AAC8TKD1</accession>
<proteinExistence type="inferred from homology"/>
<dbReference type="Proteomes" id="UP000035579">
    <property type="component" value="Chromosome"/>
</dbReference>
<protein>
    <recommendedName>
        <fullName evidence="6">Thioredoxin</fullName>
    </recommendedName>
</protein>
<evidence type="ECO:0000256" key="5">
    <source>
        <dbReference type="ARBA" id="ARBA00023284"/>
    </source>
</evidence>
<dbReference type="PRINTS" id="PR00421">
    <property type="entry name" value="THIOREDOXIN"/>
</dbReference>
<dbReference type="KEGG" id="age:AA314_09577"/>
<dbReference type="Proteomes" id="UP000256345">
    <property type="component" value="Unassembled WGS sequence"/>
</dbReference>
<dbReference type="SUPFAM" id="SSF52833">
    <property type="entry name" value="Thioredoxin-like"/>
    <property type="match status" value="1"/>
</dbReference>
<dbReference type="PANTHER" id="PTHR45663">
    <property type="entry name" value="GEO12009P1"/>
    <property type="match status" value="1"/>
</dbReference>
<keyword evidence="11" id="KW-1185">Reference proteome</keyword>
<evidence type="ECO:0000259" key="7">
    <source>
        <dbReference type="PROSITE" id="PS51352"/>
    </source>
</evidence>
<feature type="domain" description="Thioredoxin" evidence="7">
    <location>
        <begin position="1"/>
        <end position="105"/>
    </location>
</feature>
<dbReference type="InterPro" id="IPR005746">
    <property type="entry name" value="Thioredoxin"/>
</dbReference>
<name>A0AAC8TKD1_9BACT</name>
<reference evidence="9 11" key="2">
    <citation type="submission" date="2018-08" db="EMBL/GenBank/DDBJ databases">
        <title>Genomic Encyclopedia of Archaeal and Bacterial Type Strains, Phase II (KMG-II): from individual species to whole genera.</title>
        <authorList>
            <person name="Goeker M."/>
        </authorList>
    </citation>
    <scope>NUCLEOTIDE SEQUENCE [LARGE SCALE GENOMIC DNA]</scope>
    <source>
        <strain evidence="9 11">DSM 2261</strain>
    </source>
</reference>
<dbReference type="InterPro" id="IPR036249">
    <property type="entry name" value="Thioredoxin-like_sf"/>
</dbReference>
<keyword evidence="5" id="KW-0676">Redox-active center</keyword>
<dbReference type="PANTHER" id="PTHR45663:SF40">
    <property type="entry name" value="THIOREDOXIN 2"/>
    <property type="match status" value="1"/>
</dbReference>
<dbReference type="NCBIfam" id="TIGR01068">
    <property type="entry name" value="thioredoxin"/>
    <property type="match status" value="1"/>
</dbReference>
<dbReference type="GO" id="GO:0015035">
    <property type="term" value="F:protein-disulfide reductase activity"/>
    <property type="evidence" value="ECO:0007669"/>
    <property type="project" value="UniProtKB-UniRule"/>
</dbReference>
<evidence type="ECO:0000256" key="3">
    <source>
        <dbReference type="ARBA" id="ARBA00022982"/>
    </source>
</evidence>
<dbReference type="Gene3D" id="3.40.30.10">
    <property type="entry name" value="Glutaredoxin"/>
    <property type="match status" value="1"/>
</dbReference>
<sequence>MATLEIGKENFEATVSKQGIVMLDWWAAWCGPCRAFAPVYEKASEKHQDVTFGKIDTDAQPELSGMFQIRSIPTLMIFRDGILLFEQAGALPAAALEELLTKVRELDMEEVRREIEKRKKEQEPRA</sequence>
<organism evidence="8 10">
    <name type="scientific">Archangium gephyra</name>
    <dbReference type="NCBI Taxonomy" id="48"/>
    <lineage>
        <taxon>Bacteria</taxon>
        <taxon>Pseudomonadati</taxon>
        <taxon>Myxococcota</taxon>
        <taxon>Myxococcia</taxon>
        <taxon>Myxococcales</taxon>
        <taxon>Cystobacterineae</taxon>
        <taxon>Archangiaceae</taxon>
        <taxon>Archangium</taxon>
    </lineage>
</organism>
<evidence type="ECO:0000256" key="1">
    <source>
        <dbReference type="ARBA" id="ARBA00008987"/>
    </source>
</evidence>
<evidence type="ECO:0000256" key="2">
    <source>
        <dbReference type="ARBA" id="ARBA00022448"/>
    </source>
</evidence>
<evidence type="ECO:0000256" key="4">
    <source>
        <dbReference type="ARBA" id="ARBA00023157"/>
    </source>
</evidence>
<evidence type="ECO:0000313" key="11">
    <source>
        <dbReference type="Proteomes" id="UP000256345"/>
    </source>
</evidence>
<comment type="similarity">
    <text evidence="1">Belongs to the thioredoxin family.</text>
</comment>
<evidence type="ECO:0000256" key="6">
    <source>
        <dbReference type="NCBIfam" id="TIGR01068"/>
    </source>
</evidence>
<dbReference type="EMBL" id="CP011509">
    <property type="protein sequence ID" value="AKJ07951.1"/>
    <property type="molecule type" value="Genomic_DNA"/>
</dbReference>
<keyword evidence="4" id="KW-1015">Disulfide bond</keyword>
<dbReference type="AlphaFoldDB" id="A0AAC8TKD1"/>
<dbReference type="RefSeq" id="WP_047860840.1">
    <property type="nucleotide sequence ID" value="NZ_CP011509.1"/>
</dbReference>
<keyword evidence="2" id="KW-0813">Transport</keyword>
<dbReference type="GO" id="GO:0005829">
    <property type="term" value="C:cytosol"/>
    <property type="evidence" value="ECO:0007669"/>
    <property type="project" value="TreeGrafter"/>
</dbReference>
<dbReference type="PROSITE" id="PS51352">
    <property type="entry name" value="THIOREDOXIN_2"/>
    <property type="match status" value="1"/>
</dbReference>
<evidence type="ECO:0000313" key="8">
    <source>
        <dbReference type="EMBL" id="AKJ07951.1"/>
    </source>
</evidence>
<dbReference type="EMBL" id="QUMU01000007">
    <property type="protein sequence ID" value="REG29697.1"/>
    <property type="molecule type" value="Genomic_DNA"/>
</dbReference>
<dbReference type="CDD" id="cd02947">
    <property type="entry name" value="TRX_family"/>
    <property type="match status" value="1"/>
</dbReference>
<reference evidence="8 10" key="1">
    <citation type="submission" date="2015-05" db="EMBL/GenBank/DDBJ databases">
        <title>Genome assembly of Archangium gephyra DSM 2261.</title>
        <authorList>
            <person name="Sharma G."/>
            <person name="Subramanian S."/>
        </authorList>
    </citation>
    <scope>NUCLEOTIDE SEQUENCE [LARGE SCALE GENOMIC DNA]</scope>
    <source>
        <strain evidence="8 10">DSM 2261</strain>
    </source>
</reference>